<feature type="domain" description="HTH lysR-type" evidence="5">
    <location>
        <begin position="1"/>
        <end position="58"/>
    </location>
</feature>
<evidence type="ECO:0000313" key="6">
    <source>
        <dbReference type="EMBL" id="UOD49662.1"/>
    </source>
</evidence>
<proteinExistence type="inferred from homology"/>
<dbReference type="Proteomes" id="UP000831607">
    <property type="component" value="Chromosome"/>
</dbReference>
<keyword evidence="4" id="KW-0804">Transcription</keyword>
<comment type="similarity">
    <text evidence="1">Belongs to the LysR transcriptional regulatory family.</text>
</comment>
<dbReference type="Pfam" id="PF00126">
    <property type="entry name" value="HTH_1"/>
    <property type="match status" value="1"/>
</dbReference>
<dbReference type="Pfam" id="PF03466">
    <property type="entry name" value="LysR_substrate"/>
    <property type="match status" value="1"/>
</dbReference>
<dbReference type="InterPro" id="IPR036390">
    <property type="entry name" value="WH_DNA-bd_sf"/>
</dbReference>
<dbReference type="InterPro" id="IPR005119">
    <property type="entry name" value="LysR_subst-bd"/>
</dbReference>
<evidence type="ECO:0000313" key="7">
    <source>
        <dbReference type="Proteomes" id="UP000831607"/>
    </source>
</evidence>
<dbReference type="SUPFAM" id="SSF53850">
    <property type="entry name" value="Periplasmic binding protein-like II"/>
    <property type="match status" value="1"/>
</dbReference>
<dbReference type="Gene3D" id="1.10.10.10">
    <property type="entry name" value="Winged helix-like DNA-binding domain superfamily/Winged helix DNA-binding domain"/>
    <property type="match status" value="1"/>
</dbReference>
<accession>A0ABY4AHA8</accession>
<organism evidence="6 7">
    <name type="scientific">Orrella daihaiensis</name>
    <dbReference type="NCBI Taxonomy" id="2782176"/>
    <lineage>
        <taxon>Bacteria</taxon>
        <taxon>Pseudomonadati</taxon>
        <taxon>Pseudomonadota</taxon>
        <taxon>Betaproteobacteria</taxon>
        <taxon>Burkholderiales</taxon>
        <taxon>Alcaligenaceae</taxon>
        <taxon>Orrella</taxon>
    </lineage>
</organism>
<dbReference type="PRINTS" id="PR00039">
    <property type="entry name" value="HTHLYSR"/>
</dbReference>
<dbReference type="EMBL" id="CP063982">
    <property type="protein sequence ID" value="UOD49662.1"/>
    <property type="molecule type" value="Genomic_DNA"/>
</dbReference>
<gene>
    <name evidence="6" type="ORF">DHf2319_09325</name>
</gene>
<dbReference type="SUPFAM" id="SSF46785">
    <property type="entry name" value="Winged helix' DNA-binding domain"/>
    <property type="match status" value="1"/>
</dbReference>
<protein>
    <submittedName>
        <fullName evidence="6">LysR family transcriptional regulator</fullName>
    </submittedName>
</protein>
<evidence type="ECO:0000256" key="3">
    <source>
        <dbReference type="ARBA" id="ARBA00023125"/>
    </source>
</evidence>
<name>A0ABY4AHA8_9BURK</name>
<sequence>MTPDQLITFSVVAEYGNISRAARALHLSQPAVSGQLQALQQSFGESLYRRHGRGIALTSAGQRLLLPANRLRAAMEEAFDARKANQTLAAGTLRIGASTTPASYLLPEIVAQFKRAYPGINVQMITGNTGEIIAKLTELDVAVLEGELSPDTLNQCNVQPWTTDEVVAILPPSHPLAKRKSLDLNELATQSLIMREDGSGVRNLVIKAFASQNLAISGYLELAGVEGIKQAVRAGLGVGFVSQLSLGHEDGTLVGIPVNEGLTRSIRIVLPIRGKPSKVTQAFMLAMQRPS</sequence>
<evidence type="ECO:0000259" key="5">
    <source>
        <dbReference type="PROSITE" id="PS50931"/>
    </source>
</evidence>
<evidence type="ECO:0000256" key="2">
    <source>
        <dbReference type="ARBA" id="ARBA00023015"/>
    </source>
</evidence>
<dbReference type="RefSeq" id="WP_243477895.1">
    <property type="nucleotide sequence ID" value="NZ_CP063982.1"/>
</dbReference>
<dbReference type="Gene3D" id="3.40.190.290">
    <property type="match status" value="1"/>
</dbReference>
<dbReference type="PANTHER" id="PTHR30126">
    <property type="entry name" value="HTH-TYPE TRANSCRIPTIONAL REGULATOR"/>
    <property type="match status" value="1"/>
</dbReference>
<dbReference type="InterPro" id="IPR036388">
    <property type="entry name" value="WH-like_DNA-bd_sf"/>
</dbReference>
<reference evidence="6 7" key="1">
    <citation type="submission" date="2020-11" db="EMBL/GenBank/DDBJ databases">
        <title>Algicoccus daihaiensis sp.nov., isolated from Daihai Lake in Inner Mongolia.</title>
        <authorList>
            <person name="Kai J."/>
        </authorList>
    </citation>
    <scope>NUCLEOTIDE SEQUENCE [LARGE SCALE GENOMIC DNA]</scope>
    <source>
        <strain evidence="7">f23</strain>
    </source>
</reference>
<evidence type="ECO:0000256" key="1">
    <source>
        <dbReference type="ARBA" id="ARBA00009437"/>
    </source>
</evidence>
<keyword evidence="3" id="KW-0238">DNA-binding</keyword>
<keyword evidence="7" id="KW-1185">Reference proteome</keyword>
<keyword evidence="2" id="KW-0805">Transcription regulation</keyword>
<dbReference type="InterPro" id="IPR000847">
    <property type="entry name" value="LysR_HTH_N"/>
</dbReference>
<dbReference type="PANTHER" id="PTHR30126:SF39">
    <property type="entry name" value="HTH-TYPE TRANSCRIPTIONAL REGULATOR CYSL"/>
    <property type="match status" value="1"/>
</dbReference>
<dbReference type="PROSITE" id="PS50931">
    <property type="entry name" value="HTH_LYSR"/>
    <property type="match status" value="1"/>
</dbReference>
<evidence type="ECO:0000256" key="4">
    <source>
        <dbReference type="ARBA" id="ARBA00023163"/>
    </source>
</evidence>